<comment type="caution">
    <text evidence="2">The sequence shown here is derived from an EMBL/GenBank/DDBJ whole genome shotgun (WGS) entry which is preliminary data.</text>
</comment>
<feature type="transmembrane region" description="Helical" evidence="1">
    <location>
        <begin position="79"/>
        <end position="99"/>
    </location>
</feature>
<dbReference type="RefSeq" id="WP_002695187.1">
    <property type="nucleotide sequence ID" value="NZ_AAWS01000007.1"/>
</dbReference>
<evidence type="ECO:0000256" key="1">
    <source>
        <dbReference type="SAM" id="Phobius"/>
    </source>
</evidence>
<accession>A1ZH05</accession>
<keyword evidence="3" id="KW-1185">Reference proteome</keyword>
<proteinExistence type="predicted"/>
<dbReference type="EMBL" id="AAWS01000007">
    <property type="protein sequence ID" value="EAY30274.1"/>
    <property type="molecule type" value="Genomic_DNA"/>
</dbReference>
<keyword evidence="1" id="KW-0812">Transmembrane</keyword>
<keyword evidence="1" id="KW-1133">Transmembrane helix</keyword>
<feature type="transmembrane region" description="Helical" evidence="1">
    <location>
        <begin position="12"/>
        <end position="28"/>
    </location>
</feature>
<reference evidence="2 3" key="1">
    <citation type="submission" date="2007-01" db="EMBL/GenBank/DDBJ databases">
        <authorList>
            <person name="Haygood M."/>
            <person name="Podell S."/>
            <person name="Anderson C."/>
            <person name="Hopkinson B."/>
            <person name="Roe K."/>
            <person name="Barbeau K."/>
            <person name="Gaasterland T."/>
            <person name="Ferriera S."/>
            <person name="Johnson J."/>
            <person name="Kravitz S."/>
            <person name="Beeson K."/>
            <person name="Sutton G."/>
            <person name="Rogers Y.-H."/>
            <person name="Friedman R."/>
            <person name="Frazier M."/>
            <person name="Venter J.C."/>
        </authorList>
    </citation>
    <scope>NUCLEOTIDE SEQUENCE [LARGE SCALE GENOMIC DNA]</scope>
    <source>
        <strain evidence="2 3">ATCC 23134</strain>
    </source>
</reference>
<dbReference type="Proteomes" id="UP000004095">
    <property type="component" value="Unassembled WGS sequence"/>
</dbReference>
<evidence type="ECO:0000313" key="2">
    <source>
        <dbReference type="EMBL" id="EAY30274.1"/>
    </source>
</evidence>
<name>A1ZH05_MICM2</name>
<feature type="transmembrane region" description="Helical" evidence="1">
    <location>
        <begin position="48"/>
        <end position="67"/>
    </location>
</feature>
<evidence type="ECO:0000313" key="3">
    <source>
        <dbReference type="Proteomes" id="UP000004095"/>
    </source>
</evidence>
<gene>
    <name evidence="2" type="ORF">M23134_08098</name>
</gene>
<sequence length="101" mass="11871">MTTAVTARFYRYLYLFTSTAFFFLWFYFDHHDFSWRTFLQGYGQTRFYIAWAHSIAWVGFTDTVLNYSAAHHVWFICRLGLWAALLGVLMSGVLGVSCIKN</sequence>
<keyword evidence="1" id="KW-0472">Membrane</keyword>
<dbReference type="AlphaFoldDB" id="A1ZH05"/>
<protein>
    <submittedName>
        <fullName evidence="2">Uncharacterized protein</fullName>
    </submittedName>
</protein>
<organism evidence="2 3">
    <name type="scientific">Microscilla marina ATCC 23134</name>
    <dbReference type="NCBI Taxonomy" id="313606"/>
    <lineage>
        <taxon>Bacteria</taxon>
        <taxon>Pseudomonadati</taxon>
        <taxon>Bacteroidota</taxon>
        <taxon>Cytophagia</taxon>
        <taxon>Cytophagales</taxon>
        <taxon>Microscillaceae</taxon>
        <taxon>Microscilla</taxon>
    </lineage>
</organism>